<dbReference type="PROSITE" id="PS00107">
    <property type="entry name" value="PROTEIN_KINASE_ATP"/>
    <property type="match status" value="1"/>
</dbReference>
<dbReference type="CDD" id="cd05117">
    <property type="entry name" value="STKc_CAMK"/>
    <property type="match status" value="1"/>
</dbReference>
<keyword evidence="2" id="KW-0723">Serine/threonine-protein kinase</keyword>
<evidence type="ECO:0000256" key="10">
    <source>
        <dbReference type="SAM" id="MobiDB-lite"/>
    </source>
</evidence>
<protein>
    <recommendedName>
        <fullName evidence="14">Calmodulin</fullName>
    </recommendedName>
</protein>
<dbReference type="Pfam" id="PF13405">
    <property type="entry name" value="EF-hand_6"/>
    <property type="match status" value="1"/>
</dbReference>
<feature type="region of interest" description="Disordered" evidence="10">
    <location>
        <begin position="1"/>
        <end position="74"/>
    </location>
</feature>
<feature type="compositionally biased region" description="Polar residues" evidence="10">
    <location>
        <begin position="1"/>
        <end position="11"/>
    </location>
</feature>
<comment type="similarity">
    <text evidence="8">Belongs to the protein kinase superfamily. Ser/Thr protein kinase family. CDPK subfamily.</text>
</comment>
<dbReference type="GO" id="GO:0004674">
    <property type="term" value="F:protein serine/threonine kinase activity"/>
    <property type="evidence" value="ECO:0007669"/>
    <property type="project" value="UniProtKB-KW"/>
</dbReference>
<keyword evidence="3" id="KW-0808">Transferase</keyword>
<dbReference type="Gene3D" id="1.10.238.10">
    <property type="entry name" value="EF-hand"/>
    <property type="match status" value="2"/>
</dbReference>
<evidence type="ECO:0000259" key="12">
    <source>
        <dbReference type="PROSITE" id="PS50222"/>
    </source>
</evidence>
<evidence type="ECO:0000313" key="13">
    <source>
        <dbReference type="EMBL" id="CAD8931563.1"/>
    </source>
</evidence>
<keyword evidence="4 9" id="KW-0547">Nucleotide-binding</keyword>
<evidence type="ECO:0000256" key="9">
    <source>
        <dbReference type="PROSITE-ProRule" id="PRU10141"/>
    </source>
</evidence>
<dbReference type="SUPFAM" id="SSF47473">
    <property type="entry name" value="EF-hand"/>
    <property type="match status" value="1"/>
</dbReference>
<evidence type="ECO:0000259" key="11">
    <source>
        <dbReference type="PROSITE" id="PS50011"/>
    </source>
</evidence>
<dbReference type="CDD" id="cd00051">
    <property type="entry name" value="EFh"/>
    <property type="match status" value="1"/>
</dbReference>
<comment type="cofactor">
    <cofactor evidence="1">
        <name>Mg(2+)</name>
        <dbReference type="ChEBI" id="CHEBI:18420"/>
    </cofactor>
</comment>
<dbReference type="SUPFAM" id="SSF56112">
    <property type="entry name" value="Protein kinase-like (PK-like)"/>
    <property type="match status" value="1"/>
</dbReference>
<keyword evidence="6" id="KW-0106">Calcium</keyword>
<keyword evidence="7 9" id="KW-0067">ATP-binding</keyword>
<dbReference type="SMART" id="SM00220">
    <property type="entry name" value="S_TKc"/>
    <property type="match status" value="1"/>
</dbReference>
<accession>A0A7S1GJQ2</accession>
<evidence type="ECO:0000256" key="3">
    <source>
        <dbReference type="ARBA" id="ARBA00022679"/>
    </source>
</evidence>
<sequence>MVMGNETSTHTGGRVGSKHTSTGHKNSKTNKNPQPTSTAKPEKKEKRVKMMGEESAHTFEGDKAKPRPDKQKGPVLITDALSDVRVNYHINPKELGHGHYGVVRKCMDRKTEKWYAIKSIRKSKVSKIEVLKREIEILKEVDHPNIIRLIDVYEDQKYLHLITELCSGGELFDRIIAKTHSAEGHFSEKDAAKLVNDILDAIAYCHDVKGIVHRDLKPENFLFLSKDEDSPIKIIDFGLSRHDSSTHIMKTKVGTPYYVAPEVLRREYTKSCDIWSIGVITYILLCGYPPFYGDSDNEIFESVRVGRYDFPSPEWDDISKDAKEFIGFLLKMDPTKRLTAAQAMKHKWIAGQLSSKIAPARRASVSHGSGRGATFKRYMAMQKLKKAALADIASSLTQEEVGTLEDIFRSIDKDGDGTMTLQDLTDALERENFPVKVMEDLKDLREDLSLSGTDKIKWKEFLAATMDKNLAIREDKVHLAFDHFKRSNSQTLQLSDLIGILGGEAQAREIIGFVDSDGDGKISFEDFYGAIKESVEEDI</sequence>
<dbReference type="InterPro" id="IPR011992">
    <property type="entry name" value="EF-hand-dom_pair"/>
</dbReference>
<keyword evidence="5" id="KW-0418">Kinase</keyword>
<dbReference type="FunFam" id="3.30.200.20:FF:000880">
    <property type="entry name" value="Predicted protein"/>
    <property type="match status" value="1"/>
</dbReference>
<evidence type="ECO:0008006" key="14">
    <source>
        <dbReference type="Google" id="ProtNLM"/>
    </source>
</evidence>
<dbReference type="FunFam" id="1.10.510.10:FF:000475">
    <property type="entry name" value="Calcium-dependent protein kinase 5"/>
    <property type="match status" value="1"/>
</dbReference>
<dbReference type="PROSITE" id="PS50222">
    <property type="entry name" value="EF_HAND_2"/>
    <property type="match status" value="2"/>
</dbReference>
<proteinExistence type="inferred from homology"/>
<dbReference type="Pfam" id="PF00069">
    <property type="entry name" value="Pkinase"/>
    <property type="match status" value="1"/>
</dbReference>
<feature type="domain" description="Protein kinase" evidence="11">
    <location>
        <begin position="89"/>
        <end position="349"/>
    </location>
</feature>
<dbReference type="PANTHER" id="PTHR24349">
    <property type="entry name" value="SERINE/THREONINE-PROTEIN KINASE"/>
    <property type="match status" value="1"/>
</dbReference>
<dbReference type="AlphaFoldDB" id="A0A7S1GJQ2"/>
<dbReference type="GO" id="GO:0005509">
    <property type="term" value="F:calcium ion binding"/>
    <property type="evidence" value="ECO:0007669"/>
    <property type="project" value="InterPro"/>
</dbReference>
<dbReference type="SMART" id="SM00054">
    <property type="entry name" value="EFh"/>
    <property type="match status" value="2"/>
</dbReference>
<feature type="domain" description="EF-hand" evidence="12">
    <location>
        <begin position="399"/>
        <end position="434"/>
    </location>
</feature>
<gene>
    <name evidence="13" type="ORF">CTEN0397_LOCUS2585</name>
</gene>
<evidence type="ECO:0000256" key="7">
    <source>
        <dbReference type="ARBA" id="ARBA00022840"/>
    </source>
</evidence>
<organism evidence="13">
    <name type="scientific">Cyclophora tenuis</name>
    <name type="common">Marine diatom</name>
    <dbReference type="NCBI Taxonomy" id="216820"/>
    <lineage>
        <taxon>Eukaryota</taxon>
        <taxon>Sar</taxon>
        <taxon>Stramenopiles</taxon>
        <taxon>Ochrophyta</taxon>
        <taxon>Bacillariophyta</taxon>
        <taxon>Fragilariophyceae</taxon>
        <taxon>Fragilariophycidae</taxon>
        <taxon>Cyclophorales</taxon>
        <taxon>Cyclophoraceae</taxon>
        <taxon>Cyclophora</taxon>
    </lineage>
</organism>
<dbReference type="InterPro" id="IPR011009">
    <property type="entry name" value="Kinase-like_dom_sf"/>
</dbReference>
<dbReference type="PROSITE" id="PS50011">
    <property type="entry name" value="PROTEIN_KINASE_DOM"/>
    <property type="match status" value="1"/>
</dbReference>
<evidence type="ECO:0000256" key="1">
    <source>
        <dbReference type="ARBA" id="ARBA00001946"/>
    </source>
</evidence>
<dbReference type="Gene3D" id="1.10.510.10">
    <property type="entry name" value="Transferase(Phosphotransferase) domain 1"/>
    <property type="match status" value="1"/>
</dbReference>
<name>A0A7S1GJQ2_CYCTE</name>
<evidence type="ECO:0000256" key="6">
    <source>
        <dbReference type="ARBA" id="ARBA00022837"/>
    </source>
</evidence>
<dbReference type="GO" id="GO:0005524">
    <property type="term" value="F:ATP binding"/>
    <property type="evidence" value="ECO:0007669"/>
    <property type="project" value="UniProtKB-UniRule"/>
</dbReference>
<dbReference type="Pfam" id="PF13833">
    <property type="entry name" value="EF-hand_8"/>
    <property type="match status" value="1"/>
</dbReference>
<dbReference type="InterPro" id="IPR000719">
    <property type="entry name" value="Prot_kinase_dom"/>
</dbReference>
<dbReference type="InterPro" id="IPR050205">
    <property type="entry name" value="CDPK_Ser/Thr_kinases"/>
</dbReference>
<dbReference type="Gene3D" id="3.30.200.20">
    <property type="entry name" value="Phosphorylase Kinase, domain 1"/>
    <property type="match status" value="1"/>
</dbReference>
<feature type="binding site" evidence="9">
    <location>
        <position position="122"/>
    </location>
    <ligand>
        <name>ATP</name>
        <dbReference type="ChEBI" id="CHEBI:30616"/>
    </ligand>
</feature>
<reference evidence="13" key="1">
    <citation type="submission" date="2021-01" db="EMBL/GenBank/DDBJ databases">
        <authorList>
            <person name="Corre E."/>
            <person name="Pelletier E."/>
            <person name="Niang G."/>
            <person name="Scheremetjew M."/>
            <person name="Finn R."/>
            <person name="Kale V."/>
            <person name="Holt S."/>
            <person name="Cochrane G."/>
            <person name="Meng A."/>
            <person name="Brown T."/>
            <person name="Cohen L."/>
        </authorList>
    </citation>
    <scope>NUCLEOTIDE SEQUENCE</scope>
    <source>
        <strain evidence="13">ECT3854</strain>
    </source>
</reference>
<dbReference type="InterPro" id="IPR002048">
    <property type="entry name" value="EF_hand_dom"/>
</dbReference>
<feature type="domain" description="EF-hand" evidence="12">
    <location>
        <begin position="502"/>
        <end position="537"/>
    </location>
</feature>
<dbReference type="PROSITE" id="PS00018">
    <property type="entry name" value="EF_HAND_1"/>
    <property type="match status" value="2"/>
</dbReference>
<evidence type="ECO:0000256" key="2">
    <source>
        <dbReference type="ARBA" id="ARBA00022527"/>
    </source>
</evidence>
<evidence type="ECO:0000256" key="4">
    <source>
        <dbReference type="ARBA" id="ARBA00022741"/>
    </source>
</evidence>
<dbReference type="InterPro" id="IPR008271">
    <property type="entry name" value="Ser/Thr_kinase_AS"/>
</dbReference>
<feature type="compositionally biased region" description="Basic and acidic residues" evidence="10">
    <location>
        <begin position="40"/>
        <end position="72"/>
    </location>
</feature>
<dbReference type="InterPro" id="IPR018247">
    <property type="entry name" value="EF_Hand_1_Ca_BS"/>
</dbReference>
<feature type="compositionally biased region" description="Polar residues" evidence="10">
    <location>
        <begin position="29"/>
        <end position="39"/>
    </location>
</feature>
<evidence type="ECO:0000256" key="5">
    <source>
        <dbReference type="ARBA" id="ARBA00022777"/>
    </source>
</evidence>
<dbReference type="EMBL" id="HBFW01003967">
    <property type="protein sequence ID" value="CAD8931563.1"/>
    <property type="molecule type" value="Transcribed_RNA"/>
</dbReference>
<evidence type="ECO:0000256" key="8">
    <source>
        <dbReference type="ARBA" id="ARBA00024334"/>
    </source>
</evidence>
<dbReference type="InterPro" id="IPR017441">
    <property type="entry name" value="Protein_kinase_ATP_BS"/>
</dbReference>
<dbReference type="PROSITE" id="PS00108">
    <property type="entry name" value="PROTEIN_KINASE_ST"/>
    <property type="match status" value="1"/>
</dbReference>